<dbReference type="PROSITE" id="PS51318">
    <property type="entry name" value="TAT"/>
    <property type="match status" value="1"/>
</dbReference>
<dbReference type="CDD" id="cd22954">
    <property type="entry name" value="PLL_lectin"/>
    <property type="match status" value="1"/>
</dbReference>
<comment type="caution">
    <text evidence="3">The sequence shown here is derived from an EMBL/GenBank/DDBJ whole genome shotgun (WGS) entry which is preliminary data.</text>
</comment>
<reference evidence="3" key="1">
    <citation type="submission" date="2020-11" db="EMBL/GenBank/DDBJ databases">
        <title>Sequencing the genomes of 1000 actinobacteria strains.</title>
        <authorList>
            <person name="Klenk H.-P."/>
        </authorList>
    </citation>
    <scope>NUCLEOTIDE SEQUENCE</scope>
    <source>
        <strain evidence="3">DSM 45356</strain>
    </source>
</reference>
<dbReference type="RefSeq" id="WP_197005183.1">
    <property type="nucleotide sequence ID" value="NZ_BONS01000037.1"/>
</dbReference>
<dbReference type="InterPro" id="IPR058502">
    <property type="entry name" value="PLL-like_beta-prop"/>
</dbReference>
<keyword evidence="1" id="KW-0732">Signal</keyword>
<feature type="chain" id="PRO_5035180659" description="PLL-like beta propeller domain-containing protein" evidence="1">
    <location>
        <begin position="32"/>
        <end position="525"/>
    </location>
</feature>
<dbReference type="Pfam" id="PF26607">
    <property type="entry name" value="DUF8189"/>
    <property type="match status" value="1"/>
</dbReference>
<dbReference type="Gene3D" id="3.90.1720.10">
    <property type="entry name" value="endopeptidase domain like (from Nostoc punctiforme)"/>
    <property type="match status" value="1"/>
</dbReference>
<proteinExistence type="predicted"/>
<keyword evidence="4" id="KW-1185">Reference proteome</keyword>
<dbReference type="AlphaFoldDB" id="A0A8J7GMW9"/>
<feature type="domain" description="PLL-like beta propeller" evidence="2">
    <location>
        <begin position="162"/>
        <end position="519"/>
    </location>
</feature>
<accession>A0A8J7GMW9</accession>
<sequence length="525" mass="55948">MNALTRRLLASFAATAALSGTLLAAVTPAHAAFTSTAGGTISRAEIIERAQYWVDHQPGDYNQGASSPGPTGDRNYRRDCSGLVDMAWHLDTDPSTQGLPNISTEIARTNLQAGDILDSYYNHVILFNAWEADHVHYSYYAFGATPVHFVSHASITDTMIDSHPENEYKAYRYNKIATSAPTASVRNTRVVRNTAGNSDEAFGVGTDGLVYHSWSTTPGVWSGWASLPGATFASDPTVVYSPVTNSLEVVARGTDGIMYDNRYTPAGGWSGWLRLPTNVSLVGNPTSVYNPDTNSVVVYSIGSDGLMYQSWNAGAGWSNWSGLPNTATFLGSPAAVYNPTGHTVDVFGKGTNAYYYVTRYSTATGWSNWVTPADTATFAGSPAAVYNATTGRSDVFGVGTDGIMYHSDSSTGAWTNWTSPRNTATFVGAPVIAYNSATGTEDVFGVGTDGYLYHSESGTSSWSNWSTPSYAATFAGSPGLLYNAAANSEDVFGVGTNGIMYHSFKTGTGNWSGWNALGTQQFTKS</sequence>
<evidence type="ECO:0000259" key="2">
    <source>
        <dbReference type="Pfam" id="PF26607"/>
    </source>
</evidence>
<dbReference type="InterPro" id="IPR006311">
    <property type="entry name" value="TAT_signal"/>
</dbReference>
<evidence type="ECO:0000313" key="3">
    <source>
        <dbReference type="EMBL" id="MBG6138425.1"/>
    </source>
</evidence>
<dbReference type="Proteomes" id="UP000622552">
    <property type="component" value="Unassembled WGS sequence"/>
</dbReference>
<name>A0A8J7GMW9_9ACTN</name>
<dbReference type="SUPFAM" id="SSF89372">
    <property type="entry name" value="Fucose-specific lectin"/>
    <property type="match status" value="2"/>
</dbReference>
<evidence type="ECO:0000256" key="1">
    <source>
        <dbReference type="SAM" id="SignalP"/>
    </source>
</evidence>
<dbReference type="Gene3D" id="2.120.10.70">
    <property type="entry name" value="Fucose-specific lectin"/>
    <property type="match status" value="2"/>
</dbReference>
<evidence type="ECO:0000313" key="4">
    <source>
        <dbReference type="Proteomes" id="UP000622552"/>
    </source>
</evidence>
<gene>
    <name evidence="3" type="ORF">IW245_004619</name>
</gene>
<feature type="signal peptide" evidence="1">
    <location>
        <begin position="1"/>
        <end position="31"/>
    </location>
</feature>
<protein>
    <recommendedName>
        <fullName evidence="2">PLL-like beta propeller domain-containing protein</fullName>
    </recommendedName>
</protein>
<dbReference type="EMBL" id="JADOUF010000001">
    <property type="protein sequence ID" value="MBG6138425.1"/>
    <property type="molecule type" value="Genomic_DNA"/>
</dbReference>
<organism evidence="3 4">
    <name type="scientific">Longispora fulva</name>
    <dbReference type="NCBI Taxonomy" id="619741"/>
    <lineage>
        <taxon>Bacteria</taxon>
        <taxon>Bacillati</taxon>
        <taxon>Actinomycetota</taxon>
        <taxon>Actinomycetes</taxon>
        <taxon>Micromonosporales</taxon>
        <taxon>Micromonosporaceae</taxon>
        <taxon>Longispora</taxon>
    </lineage>
</organism>